<sequence>TVTPDYNDGLGVDIVTLIPVSEYNRITGKNETLQSDEVLSCTPRGKAFSGTVKFGDDAYKIKHTVDVFPTIDSYSAFTSNYSYYIVSDEKAAMSIYNSMGYKSEGADASHTDMSFAYGFDTDASKDVQKGYMKDISLLFCDISETSAVDLNCAEISRDSMMSLYGGLFFIGITLGLL</sequence>
<accession>K1U3M9</accession>
<name>K1U3M9_9ZZZZ</name>
<dbReference type="AlphaFoldDB" id="K1U3M9"/>
<organism evidence="1">
    <name type="scientific">human gut metagenome</name>
    <dbReference type="NCBI Taxonomy" id="408170"/>
    <lineage>
        <taxon>unclassified sequences</taxon>
        <taxon>metagenomes</taxon>
        <taxon>organismal metagenomes</taxon>
    </lineage>
</organism>
<dbReference type="EMBL" id="AJWY01001380">
    <property type="protein sequence ID" value="EKC79857.1"/>
    <property type="molecule type" value="Genomic_DNA"/>
</dbReference>
<feature type="non-terminal residue" evidence="1">
    <location>
        <position position="1"/>
    </location>
</feature>
<evidence type="ECO:0000313" key="1">
    <source>
        <dbReference type="EMBL" id="EKC79857.1"/>
    </source>
</evidence>
<reference evidence="1" key="1">
    <citation type="journal article" date="2013" name="Environ. Microbiol.">
        <title>Microbiota from the distal guts of lean and obese adolescents exhibit partial functional redundancy besides clear differences in community structure.</title>
        <authorList>
            <person name="Ferrer M."/>
            <person name="Ruiz A."/>
            <person name="Lanza F."/>
            <person name="Haange S.B."/>
            <person name="Oberbach A."/>
            <person name="Till H."/>
            <person name="Bargiela R."/>
            <person name="Campoy C."/>
            <person name="Segura M.T."/>
            <person name="Richter M."/>
            <person name="von Bergen M."/>
            <person name="Seifert J."/>
            <person name="Suarez A."/>
        </authorList>
    </citation>
    <scope>NUCLEOTIDE SEQUENCE</scope>
</reference>
<proteinExistence type="predicted"/>
<comment type="caution">
    <text evidence="1">The sequence shown here is derived from an EMBL/GenBank/DDBJ whole genome shotgun (WGS) entry which is preliminary data.</text>
</comment>
<gene>
    <name evidence="1" type="ORF">LEA_02000</name>
</gene>
<feature type="non-terminal residue" evidence="1">
    <location>
        <position position="177"/>
    </location>
</feature>
<protein>
    <submittedName>
        <fullName evidence="1">Uncharacterized protein</fullName>
    </submittedName>
</protein>